<evidence type="ECO:0008006" key="3">
    <source>
        <dbReference type="Google" id="ProtNLM"/>
    </source>
</evidence>
<evidence type="ECO:0000313" key="1">
    <source>
        <dbReference type="EMBL" id="CAH9136783.1"/>
    </source>
</evidence>
<protein>
    <recommendedName>
        <fullName evidence="3">FBD domain-containing protein</fullName>
    </recommendedName>
</protein>
<accession>A0AAV0FM66</accession>
<keyword evidence="2" id="KW-1185">Reference proteome</keyword>
<proteinExistence type="predicted"/>
<dbReference type="AlphaFoldDB" id="A0AAV0FM66"/>
<dbReference type="Proteomes" id="UP001152523">
    <property type="component" value="Unassembled WGS sequence"/>
</dbReference>
<sequence>MLLQPLTLIISCDYPQVVVSKLLDHGWQLPTGNIRCLRMDVAWDAKQTLHSYLDLPLCTLVILNASPTIDTLIISCDYPQVFIKLINVVGDSSGDPIKSLAQILLERTPALQKMEMWFNVRDRDDFMKISQIVHAFPKSSTEALMLLH</sequence>
<gene>
    <name evidence="1" type="ORF">CEPIT_LOCUS35537</name>
</gene>
<reference evidence="1" key="1">
    <citation type="submission" date="2022-07" db="EMBL/GenBank/DDBJ databases">
        <authorList>
            <person name="Macas J."/>
            <person name="Novak P."/>
            <person name="Neumann P."/>
        </authorList>
    </citation>
    <scope>NUCLEOTIDE SEQUENCE</scope>
</reference>
<comment type="caution">
    <text evidence="1">The sequence shown here is derived from an EMBL/GenBank/DDBJ whole genome shotgun (WGS) entry which is preliminary data.</text>
</comment>
<dbReference type="EMBL" id="CAMAPF010000996">
    <property type="protein sequence ID" value="CAH9136783.1"/>
    <property type="molecule type" value="Genomic_DNA"/>
</dbReference>
<evidence type="ECO:0000313" key="2">
    <source>
        <dbReference type="Proteomes" id="UP001152523"/>
    </source>
</evidence>
<name>A0AAV0FM66_9ASTE</name>
<organism evidence="1 2">
    <name type="scientific">Cuscuta epithymum</name>
    <dbReference type="NCBI Taxonomy" id="186058"/>
    <lineage>
        <taxon>Eukaryota</taxon>
        <taxon>Viridiplantae</taxon>
        <taxon>Streptophyta</taxon>
        <taxon>Embryophyta</taxon>
        <taxon>Tracheophyta</taxon>
        <taxon>Spermatophyta</taxon>
        <taxon>Magnoliopsida</taxon>
        <taxon>eudicotyledons</taxon>
        <taxon>Gunneridae</taxon>
        <taxon>Pentapetalae</taxon>
        <taxon>asterids</taxon>
        <taxon>lamiids</taxon>
        <taxon>Solanales</taxon>
        <taxon>Convolvulaceae</taxon>
        <taxon>Cuscuteae</taxon>
        <taxon>Cuscuta</taxon>
        <taxon>Cuscuta subgen. Cuscuta</taxon>
    </lineage>
</organism>